<dbReference type="Proteomes" id="UP000000379">
    <property type="component" value="Chromosome"/>
</dbReference>
<dbReference type="eggNOG" id="COG1399">
    <property type="taxonomic scope" value="Bacteria"/>
</dbReference>
<organism evidence="1 2">
    <name type="scientific">Truepera radiovictrix (strain DSM 17093 / CIP 108686 / LMG 22925 / RQ-24)</name>
    <dbReference type="NCBI Taxonomy" id="649638"/>
    <lineage>
        <taxon>Bacteria</taxon>
        <taxon>Thermotogati</taxon>
        <taxon>Deinococcota</taxon>
        <taxon>Deinococci</taxon>
        <taxon>Trueperales</taxon>
        <taxon>Trueperaceae</taxon>
        <taxon>Truepera</taxon>
    </lineage>
</organism>
<dbReference type="EMBL" id="CP002049">
    <property type="protein sequence ID" value="ADI15891.1"/>
    <property type="molecule type" value="Genomic_DNA"/>
</dbReference>
<reference evidence="2" key="1">
    <citation type="submission" date="2010-05" db="EMBL/GenBank/DDBJ databases">
        <title>The complete genome of Truepera radiovictris DSM 17093.</title>
        <authorList>
            <consortium name="US DOE Joint Genome Institute (JGI-PGF)"/>
            <person name="Lucas S."/>
            <person name="Copeland A."/>
            <person name="Lapidus A."/>
            <person name="Glavina del Rio T."/>
            <person name="Dalin E."/>
            <person name="Tice H."/>
            <person name="Bruce D."/>
            <person name="Goodwin L."/>
            <person name="Pitluck S."/>
            <person name="Kyrpides N."/>
            <person name="Mavromatis K."/>
            <person name="Ovchinnikova G."/>
            <person name="Munk A.C."/>
            <person name="Detter J.C."/>
            <person name="Han C."/>
            <person name="Tapia R."/>
            <person name="Land M."/>
            <person name="Hauser L."/>
            <person name="Markowitz V."/>
            <person name="Cheng J.-F."/>
            <person name="Hugenholtz P."/>
            <person name="Woyke T."/>
            <person name="Wu D."/>
            <person name="Tindall B."/>
            <person name="Pomrenke H.G."/>
            <person name="Brambilla E."/>
            <person name="Klenk H.-P."/>
            <person name="Eisen J.A."/>
        </authorList>
    </citation>
    <scope>NUCLEOTIDE SEQUENCE [LARGE SCALE GENOMIC DNA]</scope>
    <source>
        <strain evidence="2">DSM 17093 / CIP 108686 / LMG 22925 / RQ-24</strain>
    </source>
</reference>
<reference evidence="1 2" key="2">
    <citation type="journal article" date="2011" name="Stand. Genomic Sci.">
        <title>Complete genome sequence of Truepera radiovictrix type strain (RQ-24).</title>
        <authorList>
            <person name="Ivanova N."/>
            <person name="Rohde C."/>
            <person name="Munk C."/>
            <person name="Nolan M."/>
            <person name="Lucas S."/>
            <person name="Del Rio T.G."/>
            <person name="Tice H."/>
            <person name="Deshpande S."/>
            <person name="Cheng J.F."/>
            <person name="Tapia R."/>
            <person name="Han C."/>
            <person name="Goodwin L."/>
            <person name="Pitluck S."/>
            <person name="Liolios K."/>
            <person name="Mavromatis K."/>
            <person name="Mikhailova N."/>
            <person name="Pati A."/>
            <person name="Chen A."/>
            <person name="Palaniappan K."/>
            <person name="Land M."/>
            <person name="Hauser L."/>
            <person name="Chang Y.J."/>
            <person name="Jeffries C.D."/>
            <person name="Brambilla E."/>
            <person name="Rohde M."/>
            <person name="Goker M."/>
            <person name="Tindall B.J."/>
            <person name="Woyke T."/>
            <person name="Bristow J."/>
            <person name="Eisen J.A."/>
            <person name="Markowitz V."/>
            <person name="Hugenholtz P."/>
            <person name="Kyrpides N.C."/>
            <person name="Klenk H.P."/>
            <person name="Lapidus A."/>
        </authorList>
    </citation>
    <scope>NUCLEOTIDE SEQUENCE [LARGE SCALE GENOMIC DNA]</scope>
    <source>
        <strain evidence="2">DSM 17093 / CIP 108686 / LMG 22925 / RQ-24</strain>
    </source>
</reference>
<dbReference type="AlphaFoldDB" id="D7CV64"/>
<dbReference type="InterPro" id="IPR003772">
    <property type="entry name" value="YceD"/>
</dbReference>
<sequence length="189" mass="20562">MARQDATLNLARLLKHDPDLDDEVEGTGLLLPSAEVQAADGIRLEAPLRWHLTVRATGGVDDLILTGNVAGEVIQECRRCLSDVRTALHADLLYPMVYRPGRKQEGGGVLSLLEGDEDDTLVFTHPEVDFAPLLAQVLAIELPLTVLCKEDCKGLSVDGVNLNEHPEHAAEAPQDDLPSPFSVLKDFEL</sequence>
<accession>D7CV64</accession>
<dbReference type="RefSeq" id="WP_013179250.1">
    <property type="nucleotide sequence ID" value="NC_014221.1"/>
</dbReference>
<dbReference type="OrthoDB" id="9790372at2"/>
<keyword evidence="2" id="KW-1185">Reference proteome</keyword>
<dbReference type="STRING" id="649638.Trad_2789"/>
<dbReference type="HOGENOM" id="CLU_100236_1_2_0"/>
<protein>
    <recommendedName>
        <fullName evidence="3">Large ribosomal RNA subunit accumulation protein YceD</fullName>
    </recommendedName>
</protein>
<evidence type="ECO:0000313" key="2">
    <source>
        <dbReference type="Proteomes" id="UP000000379"/>
    </source>
</evidence>
<dbReference type="KEGG" id="tra:Trad_2789"/>
<name>D7CV64_TRURR</name>
<evidence type="ECO:0008006" key="3">
    <source>
        <dbReference type="Google" id="ProtNLM"/>
    </source>
</evidence>
<evidence type="ECO:0000313" key="1">
    <source>
        <dbReference type="EMBL" id="ADI15891.1"/>
    </source>
</evidence>
<proteinExistence type="predicted"/>
<gene>
    <name evidence="1" type="ordered locus">Trad_2789</name>
</gene>
<dbReference type="Pfam" id="PF02620">
    <property type="entry name" value="YceD"/>
    <property type="match status" value="1"/>
</dbReference>